<protein>
    <submittedName>
        <fullName evidence="2">Uncharacterized protein</fullName>
    </submittedName>
</protein>
<evidence type="ECO:0000313" key="2">
    <source>
        <dbReference type="EMBL" id="PWN18750.1"/>
    </source>
</evidence>
<gene>
    <name evidence="2" type="ORF">BCV69DRAFT_284733</name>
</gene>
<evidence type="ECO:0000256" key="1">
    <source>
        <dbReference type="SAM" id="MobiDB-lite"/>
    </source>
</evidence>
<evidence type="ECO:0000313" key="3">
    <source>
        <dbReference type="Proteomes" id="UP000245942"/>
    </source>
</evidence>
<dbReference type="RefSeq" id="XP_025345910.1">
    <property type="nucleotide sequence ID" value="XM_025493154.1"/>
</dbReference>
<dbReference type="GeneID" id="37014888"/>
<proteinExistence type="predicted"/>
<dbReference type="EMBL" id="KZ819334">
    <property type="protein sequence ID" value="PWN18750.1"/>
    <property type="molecule type" value="Genomic_DNA"/>
</dbReference>
<reference evidence="2 3" key="1">
    <citation type="journal article" date="2018" name="Mol. Biol. Evol.">
        <title>Broad Genomic Sampling Reveals a Smut Pathogenic Ancestry of the Fungal Clade Ustilaginomycotina.</title>
        <authorList>
            <person name="Kijpornyongpan T."/>
            <person name="Mondo S.J."/>
            <person name="Barry K."/>
            <person name="Sandor L."/>
            <person name="Lee J."/>
            <person name="Lipzen A."/>
            <person name="Pangilinan J."/>
            <person name="LaButti K."/>
            <person name="Hainaut M."/>
            <person name="Henrissat B."/>
            <person name="Grigoriev I.V."/>
            <person name="Spatafora J.W."/>
            <person name="Aime M.C."/>
        </authorList>
    </citation>
    <scope>NUCLEOTIDE SEQUENCE [LARGE SCALE GENOMIC DNA]</scope>
    <source>
        <strain evidence="2 3">MCA 4718</strain>
    </source>
</reference>
<dbReference type="AlphaFoldDB" id="A0A316U0L8"/>
<name>A0A316U0L8_9BASI</name>
<keyword evidence="3" id="KW-1185">Reference proteome</keyword>
<feature type="region of interest" description="Disordered" evidence="1">
    <location>
        <begin position="152"/>
        <end position="207"/>
    </location>
</feature>
<sequence>MAQDNATDISGESQAGPSTSAADYKVLLIKTFSLSDHLRSQEMSTLQRVNSPLFHVCIDTASVPDDFQVTIRGNPTRVPASTLPLPCILIPLVTGQQIGDENELNIEPRRLVDLHLQLAEQLLARAEAGPRFRLNDVNSHLVIEFGNMRRGVSPPGHSGAQDARETVDKTSYDTQARNRPLRPTCHSPARSAARSSGTAVRTFDEPSDVVHGDNAGPILAAIPSGLAAIQDSFPCASVYGVPYIDDLESLVYLQLWQTAHIYGLHERLRASLEEALTNRVRKVFLVSDHRGWDKFLDEYCAAADPRWKTLTHGLRQTIQDAHEKLFSALDKDLLRHITVGDVQQALTKVKSQGKYLTGADIFSACLEGRNIDKTNSELLRIERKCFDDCIMLLKDTVKALPG</sequence>
<feature type="compositionally biased region" description="Basic and acidic residues" evidence="1">
    <location>
        <begin position="162"/>
        <end position="171"/>
    </location>
</feature>
<dbReference type="Proteomes" id="UP000245942">
    <property type="component" value="Unassembled WGS sequence"/>
</dbReference>
<organism evidence="2 3">
    <name type="scientific">Pseudomicrostroma glucosiphilum</name>
    <dbReference type="NCBI Taxonomy" id="1684307"/>
    <lineage>
        <taxon>Eukaryota</taxon>
        <taxon>Fungi</taxon>
        <taxon>Dikarya</taxon>
        <taxon>Basidiomycota</taxon>
        <taxon>Ustilaginomycotina</taxon>
        <taxon>Exobasidiomycetes</taxon>
        <taxon>Microstromatales</taxon>
        <taxon>Microstromatales incertae sedis</taxon>
        <taxon>Pseudomicrostroma</taxon>
    </lineage>
</organism>
<accession>A0A316U0L8</accession>